<proteinExistence type="predicted"/>
<dbReference type="Proteomes" id="UP000789525">
    <property type="component" value="Unassembled WGS sequence"/>
</dbReference>
<accession>A0ACA9M569</accession>
<organism evidence="1 2">
    <name type="scientific">Acaulospora colombiana</name>
    <dbReference type="NCBI Taxonomy" id="27376"/>
    <lineage>
        <taxon>Eukaryota</taxon>
        <taxon>Fungi</taxon>
        <taxon>Fungi incertae sedis</taxon>
        <taxon>Mucoromycota</taxon>
        <taxon>Glomeromycotina</taxon>
        <taxon>Glomeromycetes</taxon>
        <taxon>Diversisporales</taxon>
        <taxon>Acaulosporaceae</taxon>
        <taxon>Acaulospora</taxon>
    </lineage>
</organism>
<comment type="caution">
    <text evidence="1">The sequence shown here is derived from an EMBL/GenBank/DDBJ whole genome shotgun (WGS) entry which is preliminary data.</text>
</comment>
<keyword evidence="2" id="KW-1185">Reference proteome</keyword>
<name>A0ACA9M569_9GLOM</name>
<dbReference type="EMBL" id="CAJVPT010009292">
    <property type="protein sequence ID" value="CAG8560235.1"/>
    <property type="molecule type" value="Genomic_DNA"/>
</dbReference>
<sequence>MENRYAVAAYLALHRLFSYSNVAKNPLFTHYTFIGDRDRKRRTTSSCLPYSELTLREFFPIITVVLATLQVCHLWYLKVKFEKLNTITASKIKIAIPQVPLRAPDTRGIWMISAAFLAILRVSIDTISMKDYKSNPDANGNATANPRRPPVWAISSVASGTGLVTPMALKCGRHQPGRRGVCCKELKREERHLIDPDVMRDIVIGLSDGLTVPFALTAGLASLGNSRVVVLGGVAELIAGAISMVATQAERDSYRFLQQQTAFRVAQSCAGELEREVDEILGPIGVPVELSRQVANALHKEEMKALQIEGPSSPNALTTTDGHTVTLSREGQPITLENGTTEQLKFQSTVGLTPFLLQFGEGMEPIPDSRMYASAATIGLGYLVGGAIPLLPYFFIRELLFFFSLLITRELSEPRSLSPKPTLQVLATVNIIFPQIAHTLTKSICIGWRGYLWGAVSTVAVGGMAAGAAFGIVRALEGAKNEIWSKAKPSSPEGKSGVEG</sequence>
<evidence type="ECO:0000313" key="1">
    <source>
        <dbReference type="EMBL" id="CAG8560235.1"/>
    </source>
</evidence>
<protein>
    <submittedName>
        <fullName evidence="1">3812_t:CDS:1</fullName>
    </submittedName>
</protein>
<gene>
    <name evidence="1" type="ORF">ACOLOM_LOCUS5202</name>
</gene>
<feature type="non-terminal residue" evidence="1">
    <location>
        <position position="500"/>
    </location>
</feature>
<reference evidence="1" key="1">
    <citation type="submission" date="2021-06" db="EMBL/GenBank/DDBJ databases">
        <authorList>
            <person name="Kallberg Y."/>
            <person name="Tangrot J."/>
            <person name="Rosling A."/>
        </authorList>
    </citation>
    <scope>NUCLEOTIDE SEQUENCE</scope>
    <source>
        <strain evidence="1">CL356</strain>
    </source>
</reference>
<evidence type="ECO:0000313" key="2">
    <source>
        <dbReference type="Proteomes" id="UP000789525"/>
    </source>
</evidence>